<gene>
    <name evidence="1" type="ORF">EVAR_64078_1</name>
</gene>
<sequence>MVTTELERIKVGKLQDQNVKDEYAERLKDNVTAIDYTIDDENEIMMDEIMKALISIKVGKAAGYNRVSSEMLRGGGGIWASLLYQLFNKCWKSHRVPNG</sequence>
<comment type="caution">
    <text evidence="1">The sequence shown here is derived from an EMBL/GenBank/DDBJ whole genome shotgun (WGS) entry which is preliminary data.</text>
</comment>
<protein>
    <submittedName>
        <fullName evidence="1">Uncharacterized protein</fullName>
    </submittedName>
</protein>
<evidence type="ECO:0000313" key="2">
    <source>
        <dbReference type="Proteomes" id="UP000299102"/>
    </source>
</evidence>
<organism evidence="1 2">
    <name type="scientific">Eumeta variegata</name>
    <name type="common">Bagworm moth</name>
    <name type="synonym">Eumeta japonica</name>
    <dbReference type="NCBI Taxonomy" id="151549"/>
    <lineage>
        <taxon>Eukaryota</taxon>
        <taxon>Metazoa</taxon>
        <taxon>Ecdysozoa</taxon>
        <taxon>Arthropoda</taxon>
        <taxon>Hexapoda</taxon>
        <taxon>Insecta</taxon>
        <taxon>Pterygota</taxon>
        <taxon>Neoptera</taxon>
        <taxon>Endopterygota</taxon>
        <taxon>Lepidoptera</taxon>
        <taxon>Glossata</taxon>
        <taxon>Ditrysia</taxon>
        <taxon>Tineoidea</taxon>
        <taxon>Psychidae</taxon>
        <taxon>Oiketicinae</taxon>
        <taxon>Eumeta</taxon>
    </lineage>
</organism>
<evidence type="ECO:0000313" key="1">
    <source>
        <dbReference type="EMBL" id="GBP86180.1"/>
    </source>
</evidence>
<dbReference type="Proteomes" id="UP000299102">
    <property type="component" value="Unassembled WGS sequence"/>
</dbReference>
<proteinExistence type="predicted"/>
<accession>A0A4C1ZEG9</accession>
<keyword evidence="2" id="KW-1185">Reference proteome</keyword>
<reference evidence="1 2" key="1">
    <citation type="journal article" date="2019" name="Commun. Biol.">
        <title>The bagworm genome reveals a unique fibroin gene that provides high tensile strength.</title>
        <authorList>
            <person name="Kono N."/>
            <person name="Nakamura H."/>
            <person name="Ohtoshi R."/>
            <person name="Tomita M."/>
            <person name="Numata K."/>
            <person name="Arakawa K."/>
        </authorList>
    </citation>
    <scope>NUCLEOTIDE SEQUENCE [LARGE SCALE GENOMIC DNA]</scope>
</reference>
<dbReference type="EMBL" id="BGZK01001778">
    <property type="protein sequence ID" value="GBP86180.1"/>
    <property type="molecule type" value="Genomic_DNA"/>
</dbReference>
<dbReference type="OrthoDB" id="425681at2759"/>
<dbReference type="AlphaFoldDB" id="A0A4C1ZEG9"/>
<name>A0A4C1ZEG9_EUMVA</name>